<dbReference type="EMBL" id="BDIP01000435">
    <property type="protein sequence ID" value="GIQ81588.1"/>
    <property type="molecule type" value="Genomic_DNA"/>
</dbReference>
<dbReference type="Proteomes" id="UP000265618">
    <property type="component" value="Unassembled WGS sequence"/>
</dbReference>
<comment type="caution">
    <text evidence="1">The sequence shown here is derived from an EMBL/GenBank/DDBJ whole genome shotgun (WGS) entry which is preliminary data.</text>
</comment>
<sequence length="56" mass="6484">MSTNPSPRTRPVRLRVPTRRRWEAPVTRHKGQAWRKRQGAAVIAVIEGEYFQNASL</sequence>
<organism evidence="1 2">
    <name type="scientific">Kipferlia bialata</name>
    <dbReference type="NCBI Taxonomy" id="797122"/>
    <lineage>
        <taxon>Eukaryota</taxon>
        <taxon>Metamonada</taxon>
        <taxon>Carpediemonas-like organisms</taxon>
        <taxon>Kipferlia</taxon>
    </lineage>
</organism>
<evidence type="ECO:0000313" key="2">
    <source>
        <dbReference type="Proteomes" id="UP000265618"/>
    </source>
</evidence>
<protein>
    <submittedName>
        <fullName evidence="1">Uncharacterized protein</fullName>
    </submittedName>
</protein>
<feature type="non-terminal residue" evidence="1">
    <location>
        <position position="1"/>
    </location>
</feature>
<evidence type="ECO:0000313" key="1">
    <source>
        <dbReference type="EMBL" id="GIQ81588.1"/>
    </source>
</evidence>
<dbReference type="AlphaFoldDB" id="A0A9K3CQT8"/>
<proteinExistence type="predicted"/>
<keyword evidence="2" id="KW-1185">Reference proteome</keyword>
<gene>
    <name evidence="1" type="ORF">KIPB_002566</name>
</gene>
<name>A0A9K3CQT8_9EUKA</name>
<reference evidence="1 2" key="1">
    <citation type="journal article" date="2018" name="PLoS ONE">
        <title>The draft genome of Kipferlia bialata reveals reductive genome evolution in fornicate parasites.</title>
        <authorList>
            <person name="Tanifuji G."/>
            <person name="Takabayashi S."/>
            <person name="Kume K."/>
            <person name="Takagi M."/>
            <person name="Nakayama T."/>
            <person name="Kamikawa R."/>
            <person name="Inagaki Y."/>
            <person name="Hashimoto T."/>
        </authorList>
    </citation>
    <scope>NUCLEOTIDE SEQUENCE [LARGE SCALE GENOMIC DNA]</scope>
    <source>
        <strain evidence="1">NY0173</strain>
    </source>
</reference>
<accession>A0A9K3CQT8</accession>